<dbReference type="AlphaFoldDB" id="W1J7E0"/>
<sequence length="40" mass="4494">MIAGGKVDSEMSKLIVAEKKWLDKLQKVLNECLSNRLGFT</sequence>
<proteinExistence type="predicted"/>
<gene>
    <name evidence="1" type="ORF">XCR1_4330001</name>
</gene>
<organism evidence="1 2">
    <name type="scientific">Xenorhabdus cabanillasii JM26</name>
    <dbReference type="NCBI Taxonomy" id="1427517"/>
    <lineage>
        <taxon>Bacteria</taxon>
        <taxon>Pseudomonadati</taxon>
        <taxon>Pseudomonadota</taxon>
        <taxon>Gammaproteobacteria</taxon>
        <taxon>Enterobacterales</taxon>
        <taxon>Morganellaceae</taxon>
        <taxon>Xenorhabdus</taxon>
    </lineage>
</organism>
<protein>
    <submittedName>
        <fullName evidence="1">Uncharacterized protein</fullName>
    </submittedName>
</protein>
<evidence type="ECO:0000313" key="2">
    <source>
        <dbReference type="Proteomes" id="UP000019197"/>
    </source>
</evidence>
<dbReference type="EMBL" id="CBXE010000372">
    <property type="protein sequence ID" value="CDL86677.1"/>
    <property type="molecule type" value="Genomic_DNA"/>
</dbReference>
<accession>W1J7E0</accession>
<name>W1J7E0_9GAMM</name>
<evidence type="ECO:0000313" key="1">
    <source>
        <dbReference type="EMBL" id="CDL86677.1"/>
    </source>
</evidence>
<comment type="caution">
    <text evidence="1">The sequence shown here is derived from an EMBL/GenBank/DDBJ whole genome shotgun (WGS) entry which is preliminary data.</text>
</comment>
<reference evidence="1 2" key="1">
    <citation type="submission" date="2013-11" db="EMBL/GenBank/DDBJ databases">
        <title>Draft genome sequence and annotation of the entomopathogenic bacterium, Xenorhabdus cabanillasi strain JM26.</title>
        <authorList>
            <person name="Gualtieri M."/>
            <person name="Ogier J.C."/>
            <person name="Pages S."/>
            <person name="Givaudan A."/>
            <person name="Gaudriault S."/>
        </authorList>
    </citation>
    <scope>NUCLEOTIDE SEQUENCE [LARGE SCALE GENOMIC DNA]</scope>
    <source>
        <strain evidence="1 2">JM26</strain>
    </source>
</reference>
<dbReference type="Proteomes" id="UP000019197">
    <property type="component" value="Unassembled WGS sequence"/>
</dbReference>